<name>A0A6L2KLG5_TANCI</name>
<sequence>MNVIPMANLDNDCRIIPDNECLEVKISSDRCRKRKLTGVEKKADRSVDLLVLPHTTVDPWVHLDIWCDLMWYFRPPDADWAIAGPYFCPLVMGKDVPFCTDHAPVHVGLAYREHMVDYLWKYRLSKQRFKSIDAPPDELTTWTATKVKYKMLKSMNWKLRMICNGSYHHPPQPGRPKNTDRILSIGEAPSLAGCSRCGIRGHNRNACKQPLPSQKKKVSHKRRSTNYSCPPQMDTIVVSVPQMETGVERGIDVWDHPAHWRQYSYNPVLDFNSRQSSSNHDMLHQSVGESSTPYNSYHLEDF</sequence>
<gene>
    <name evidence="2" type="ORF">Tci_021575</name>
</gene>
<dbReference type="EMBL" id="BKCJ010002587">
    <property type="protein sequence ID" value="GEU49597.1"/>
    <property type="molecule type" value="Genomic_DNA"/>
</dbReference>
<comment type="caution">
    <text evidence="2">The sequence shown here is derived from an EMBL/GenBank/DDBJ whole genome shotgun (WGS) entry which is preliminary data.</text>
</comment>
<evidence type="ECO:0000313" key="2">
    <source>
        <dbReference type="EMBL" id="GEU49597.1"/>
    </source>
</evidence>
<proteinExistence type="predicted"/>
<feature type="region of interest" description="Disordered" evidence="1">
    <location>
        <begin position="275"/>
        <end position="295"/>
    </location>
</feature>
<accession>A0A6L2KLG5</accession>
<feature type="compositionally biased region" description="Basic residues" evidence="1">
    <location>
        <begin position="214"/>
        <end position="224"/>
    </location>
</feature>
<feature type="region of interest" description="Disordered" evidence="1">
    <location>
        <begin position="205"/>
        <end position="226"/>
    </location>
</feature>
<evidence type="ECO:0000256" key="1">
    <source>
        <dbReference type="SAM" id="MobiDB-lite"/>
    </source>
</evidence>
<reference evidence="2" key="1">
    <citation type="journal article" date="2019" name="Sci. Rep.">
        <title>Draft genome of Tanacetum cinerariifolium, the natural source of mosquito coil.</title>
        <authorList>
            <person name="Yamashiro T."/>
            <person name="Shiraishi A."/>
            <person name="Satake H."/>
            <person name="Nakayama K."/>
        </authorList>
    </citation>
    <scope>NUCLEOTIDE SEQUENCE</scope>
</reference>
<dbReference type="AlphaFoldDB" id="A0A6L2KLG5"/>
<protein>
    <submittedName>
        <fullName evidence="2">Transposase, MuDR, MULE transposase domain protein</fullName>
    </submittedName>
</protein>
<organism evidence="2">
    <name type="scientific">Tanacetum cinerariifolium</name>
    <name type="common">Dalmatian daisy</name>
    <name type="synonym">Chrysanthemum cinerariifolium</name>
    <dbReference type="NCBI Taxonomy" id="118510"/>
    <lineage>
        <taxon>Eukaryota</taxon>
        <taxon>Viridiplantae</taxon>
        <taxon>Streptophyta</taxon>
        <taxon>Embryophyta</taxon>
        <taxon>Tracheophyta</taxon>
        <taxon>Spermatophyta</taxon>
        <taxon>Magnoliopsida</taxon>
        <taxon>eudicotyledons</taxon>
        <taxon>Gunneridae</taxon>
        <taxon>Pentapetalae</taxon>
        <taxon>asterids</taxon>
        <taxon>campanulids</taxon>
        <taxon>Asterales</taxon>
        <taxon>Asteraceae</taxon>
        <taxon>Asteroideae</taxon>
        <taxon>Anthemideae</taxon>
        <taxon>Anthemidinae</taxon>
        <taxon>Tanacetum</taxon>
    </lineage>
</organism>